<name>G9ET20_9GAMM</name>
<protein>
    <submittedName>
        <fullName evidence="1">Uncharacterized protein</fullName>
    </submittedName>
</protein>
<keyword evidence="2" id="KW-1185">Reference proteome</keyword>
<dbReference type="Proteomes" id="UP000002770">
    <property type="component" value="Unassembled WGS sequence"/>
</dbReference>
<dbReference type="EMBL" id="JH413847">
    <property type="protein sequence ID" value="EHL29487.1"/>
    <property type="molecule type" value="Genomic_DNA"/>
</dbReference>
<sequence length="41" mass="4682">MVRLKMVSECFLLLIAFLHCSVGLAEAYYIQLKLKEPLIIA</sequence>
<evidence type="ECO:0000313" key="1">
    <source>
        <dbReference type="EMBL" id="EHL29487.1"/>
    </source>
</evidence>
<proteinExistence type="predicted"/>
<accession>G9ET20</accession>
<dbReference type="InParanoid" id="G9ET20"/>
<dbReference type="STRING" id="658187.LDG_8449"/>
<dbReference type="HOGENOM" id="CLU_3272145_0_0_6"/>
<reference evidence="1 2" key="1">
    <citation type="journal article" date="2011" name="BMC Genomics">
        <title>Insight into cross-talk between intra-amoebal pathogens.</title>
        <authorList>
            <person name="Gimenez G."/>
            <person name="Bertelli C."/>
            <person name="Moliner C."/>
            <person name="Robert C."/>
            <person name="Raoult D."/>
            <person name="Fournier P.E."/>
            <person name="Greub G."/>
        </authorList>
    </citation>
    <scope>NUCLEOTIDE SEQUENCE [LARGE SCALE GENOMIC DNA]</scope>
    <source>
        <strain evidence="1 2">LLAP12</strain>
    </source>
</reference>
<gene>
    <name evidence="1" type="ORF">LDG_8449</name>
</gene>
<organism evidence="1 2">
    <name type="scientific">Legionella drancourtii LLAP12</name>
    <dbReference type="NCBI Taxonomy" id="658187"/>
    <lineage>
        <taxon>Bacteria</taxon>
        <taxon>Pseudomonadati</taxon>
        <taxon>Pseudomonadota</taxon>
        <taxon>Gammaproteobacteria</taxon>
        <taxon>Legionellales</taxon>
        <taxon>Legionellaceae</taxon>
        <taxon>Legionella</taxon>
    </lineage>
</organism>
<evidence type="ECO:0000313" key="2">
    <source>
        <dbReference type="Proteomes" id="UP000002770"/>
    </source>
</evidence>
<dbReference type="AlphaFoldDB" id="G9ET20"/>